<keyword evidence="3 10" id="KW-0813">Transport</keyword>
<dbReference type="AlphaFoldDB" id="A0A0D7EZP4"/>
<keyword evidence="4 10" id="KW-1003">Cell membrane</keyword>
<dbReference type="GO" id="GO:0031992">
    <property type="term" value="F:energy transducer activity"/>
    <property type="evidence" value="ECO:0007669"/>
    <property type="project" value="InterPro"/>
</dbReference>
<evidence type="ECO:0000256" key="5">
    <source>
        <dbReference type="ARBA" id="ARBA00022519"/>
    </source>
</evidence>
<comment type="subcellular location">
    <subcellularLocation>
        <location evidence="1 10">Cell inner membrane</location>
        <topology evidence="1 10">Single-pass membrane protein</topology>
        <orientation evidence="1 10">Periplasmic side</orientation>
    </subcellularLocation>
</comment>
<dbReference type="PRINTS" id="PR01374">
    <property type="entry name" value="TONBPROTEIN"/>
</dbReference>
<sequence>STPVQEKPEVEAPPEQKVQPPPPEPVKTEPAKVEPTKVEPVEAEPVEMPKPRPKQKVKPPSRQPPAPRTSAPPRAEQRGRAASAPTAGASAAAMASFNQRVAAHLQRYKQYPSGAKAAGQQGTVRLSFTLGRNGRVLGARLVGSSGYSSLDAETLAMVRRAQPFPSFPAEMRQGSVSFTVPIRFAIR</sequence>
<evidence type="ECO:0000259" key="12">
    <source>
        <dbReference type="PROSITE" id="PS52015"/>
    </source>
</evidence>
<dbReference type="RefSeq" id="WP_044407652.1">
    <property type="nucleotide sequence ID" value="NZ_JXXE01000130.1"/>
</dbReference>
<feature type="non-terminal residue" evidence="13">
    <location>
        <position position="1"/>
    </location>
</feature>
<dbReference type="EMBL" id="JXXE01000130">
    <property type="protein sequence ID" value="KIZ46314.1"/>
    <property type="molecule type" value="Genomic_DNA"/>
</dbReference>
<dbReference type="OrthoDB" id="7433592at2"/>
<comment type="similarity">
    <text evidence="2 10">Belongs to the TonB family.</text>
</comment>
<evidence type="ECO:0000256" key="7">
    <source>
        <dbReference type="ARBA" id="ARBA00022927"/>
    </source>
</evidence>
<proteinExistence type="inferred from homology"/>
<evidence type="ECO:0000313" key="13">
    <source>
        <dbReference type="EMBL" id="KIZ46314.1"/>
    </source>
</evidence>
<dbReference type="GO" id="GO:0015031">
    <property type="term" value="P:protein transport"/>
    <property type="evidence" value="ECO:0007669"/>
    <property type="project" value="UniProtKB-UniRule"/>
</dbReference>
<keyword evidence="5 10" id="KW-0997">Cell inner membrane</keyword>
<dbReference type="PANTHER" id="PTHR33446">
    <property type="entry name" value="PROTEIN TONB-RELATED"/>
    <property type="match status" value="1"/>
</dbReference>
<protein>
    <recommendedName>
        <fullName evidence="10">Protein TonB</fullName>
    </recommendedName>
</protein>
<evidence type="ECO:0000256" key="2">
    <source>
        <dbReference type="ARBA" id="ARBA00006555"/>
    </source>
</evidence>
<keyword evidence="10" id="KW-0735">Signal-anchor</keyword>
<feature type="domain" description="TonB C-terminal" evidence="12">
    <location>
        <begin position="96"/>
        <end position="187"/>
    </location>
</feature>
<keyword evidence="6" id="KW-0812">Transmembrane</keyword>
<comment type="caution">
    <text evidence="13">The sequence shown here is derived from an EMBL/GenBank/DDBJ whole genome shotgun (WGS) entry which is preliminary data.</text>
</comment>
<keyword evidence="9" id="KW-0472">Membrane</keyword>
<dbReference type="PANTHER" id="PTHR33446:SF13">
    <property type="entry name" value="TONB PROTEIN"/>
    <property type="match status" value="1"/>
</dbReference>
<dbReference type="GO" id="GO:0030288">
    <property type="term" value="C:outer membrane-bounded periplasmic space"/>
    <property type="evidence" value="ECO:0007669"/>
    <property type="project" value="InterPro"/>
</dbReference>
<dbReference type="Pfam" id="PF03544">
    <property type="entry name" value="TonB_C"/>
    <property type="match status" value="1"/>
</dbReference>
<dbReference type="InterPro" id="IPR037682">
    <property type="entry name" value="TonB_C"/>
</dbReference>
<dbReference type="Proteomes" id="UP000032515">
    <property type="component" value="Unassembled WGS sequence"/>
</dbReference>
<evidence type="ECO:0000256" key="10">
    <source>
        <dbReference type="RuleBase" id="RU362123"/>
    </source>
</evidence>
<feature type="region of interest" description="Disordered" evidence="11">
    <location>
        <begin position="1"/>
        <end position="87"/>
    </location>
</feature>
<feature type="compositionally biased region" description="Basic and acidic residues" evidence="11">
    <location>
        <begin position="1"/>
        <end position="10"/>
    </location>
</feature>
<dbReference type="GO" id="GO:0005886">
    <property type="term" value="C:plasma membrane"/>
    <property type="evidence" value="ECO:0007669"/>
    <property type="project" value="UniProtKB-SubCell"/>
</dbReference>
<dbReference type="GO" id="GO:0015891">
    <property type="term" value="P:siderophore transport"/>
    <property type="evidence" value="ECO:0007669"/>
    <property type="project" value="InterPro"/>
</dbReference>
<dbReference type="Gene3D" id="3.30.1150.10">
    <property type="match status" value="1"/>
</dbReference>
<evidence type="ECO:0000256" key="3">
    <source>
        <dbReference type="ARBA" id="ARBA00022448"/>
    </source>
</evidence>
<dbReference type="PATRIC" id="fig|1076.23.peg.544"/>
<dbReference type="PROSITE" id="PS52015">
    <property type="entry name" value="TONB_CTD"/>
    <property type="match status" value="1"/>
</dbReference>
<dbReference type="InterPro" id="IPR006260">
    <property type="entry name" value="TonB/TolA_C"/>
</dbReference>
<evidence type="ECO:0000256" key="8">
    <source>
        <dbReference type="ARBA" id="ARBA00022989"/>
    </source>
</evidence>
<evidence type="ECO:0000256" key="9">
    <source>
        <dbReference type="ARBA" id="ARBA00023136"/>
    </source>
</evidence>
<dbReference type="GO" id="GO:0055085">
    <property type="term" value="P:transmembrane transport"/>
    <property type="evidence" value="ECO:0007669"/>
    <property type="project" value="InterPro"/>
</dbReference>
<comment type="function">
    <text evidence="10">Interacts with outer membrane receptor proteins that carry out high-affinity binding and energy dependent uptake into the periplasmic space of specific substrates. It could act to transduce energy from the cytoplasmic membrane to specific energy-requiring processes in the outer membrane, resulting in the release into the periplasm of ligands bound by these outer membrane proteins.</text>
</comment>
<name>A0A0D7EZP4_RHOPL</name>
<organism evidence="13 14">
    <name type="scientific">Rhodopseudomonas palustris</name>
    <dbReference type="NCBI Taxonomy" id="1076"/>
    <lineage>
        <taxon>Bacteria</taxon>
        <taxon>Pseudomonadati</taxon>
        <taxon>Pseudomonadota</taxon>
        <taxon>Alphaproteobacteria</taxon>
        <taxon>Hyphomicrobiales</taxon>
        <taxon>Nitrobacteraceae</taxon>
        <taxon>Rhodopseudomonas</taxon>
    </lineage>
</organism>
<dbReference type="InterPro" id="IPR051045">
    <property type="entry name" value="TonB-dependent_transducer"/>
</dbReference>
<gene>
    <name evidence="13" type="ORF">OO17_06850</name>
</gene>
<keyword evidence="7 10" id="KW-0653">Protein transport</keyword>
<dbReference type="NCBIfam" id="TIGR01352">
    <property type="entry name" value="tonB_Cterm"/>
    <property type="match status" value="1"/>
</dbReference>
<keyword evidence="8" id="KW-1133">Transmembrane helix</keyword>
<evidence type="ECO:0000256" key="1">
    <source>
        <dbReference type="ARBA" id="ARBA00004383"/>
    </source>
</evidence>
<evidence type="ECO:0000256" key="4">
    <source>
        <dbReference type="ARBA" id="ARBA00022475"/>
    </source>
</evidence>
<dbReference type="SUPFAM" id="SSF74653">
    <property type="entry name" value="TolA/TonB C-terminal domain"/>
    <property type="match status" value="1"/>
</dbReference>
<dbReference type="InterPro" id="IPR003538">
    <property type="entry name" value="TonB"/>
</dbReference>
<feature type="compositionally biased region" description="Basic and acidic residues" evidence="11">
    <location>
        <begin position="26"/>
        <end position="40"/>
    </location>
</feature>
<evidence type="ECO:0000256" key="6">
    <source>
        <dbReference type="ARBA" id="ARBA00022692"/>
    </source>
</evidence>
<reference evidence="13 14" key="1">
    <citation type="submission" date="2014-11" db="EMBL/GenBank/DDBJ databases">
        <title>Genomics and ecophysiology of heterotrophic nitrogen fixing bacteria isolated from estuarine surface water.</title>
        <authorList>
            <person name="Bentzon-Tilia M."/>
            <person name="Severin I."/>
            <person name="Hansen L.H."/>
            <person name="Riemann L."/>
        </authorList>
    </citation>
    <scope>NUCLEOTIDE SEQUENCE [LARGE SCALE GENOMIC DNA]</scope>
    <source>
        <strain evidence="13 14">BAL398</strain>
    </source>
</reference>
<evidence type="ECO:0000256" key="11">
    <source>
        <dbReference type="SAM" id="MobiDB-lite"/>
    </source>
</evidence>
<accession>A0A0D7EZP4</accession>
<evidence type="ECO:0000313" key="14">
    <source>
        <dbReference type="Proteomes" id="UP000032515"/>
    </source>
</evidence>